<accession>A0A8S3J727</accession>
<keyword evidence="3 5" id="KW-1133">Transmembrane helix</keyword>
<evidence type="ECO:0000256" key="4">
    <source>
        <dbReference type="ARBA" id="ARBA00023136"/>
    </source>
</evidence>
<name>A0A8S3J727_9BILA</name>
<sequence length="260" mass="30025">ACVGYLFENKLQGECDIQVLPTIYFLMSLSFGILTCISSQRLFGVETTNKTFERESRNYFHPFQYWLAKSLVDIFRMIFYPLLYLSMLYIEVVPRGPFSYYLGIMILISFVCSGIGQLTSVIFSRTEYAYLAGTIVALLSCLLSGFSPIKADLGQGKFIVTLSFSRHAQRLLFRHETSFYAKASNGTSNHIWFGQISALERHFSFNDNEDPNFWLVFIGFVLRFITFLFLYAKSEYRSKARFHVTHIGPTIRSLFRCEPC</sequence>
<feature type="transmembrane region" description="Helical" evidence="5">
    <location>
        <begin position="213"/>
        <end position="232"/>
    </location>
</feature>
<evidence type="ECO:0000259" key="6">
    <source>
        <dbReference type="Pfam" id="PF01061"/>
    </source>
</evidence>
<keyword evidence="2 5" id="KW-0812">Transmembrane</keyword>
<evidence type="ECO:0000313" key="8">
    <source>
        <dbReference type="Proteomes" id="UP000676336"/>
    </source>
</evidence>
<feature type="transmembrane region" description="Helical" evidence="5">
    <location>
        <begin position="65"/>
        <end position="86"/>
    </location>
</feature>
<dbReference type="GO" id="GO:0016020">
    <property type="term" value="C:membrane"/>
    <property type="evidence" value="ECO:0007669"/>
    <property type="project" value="UniProtKB-SubCell"/>
</dbReference>
<dbReference type="GO" id="GO:0140359">
    <property type="term" value="F:ABC-type transporter activity"/>
    <property type="evidence" value="ECO:0007669"/>
    <property type="project" value="InterPro"/>
</dbReference>
<dbReference type="InterPro" id="IPR013525">
    <property type="entry name" value="ABC2_TM"/>
</dbReference>
<comment type="subcellular location">
    <subcellularLocation>
        <location evidence="1">Membrane</location>
        <topology evidence="1">Multi-pass membrane protein</topology>
    </subcellularLocation>
</comment>
<dbReference type="Proteomes" id="UP000676336">
    <property type="component" value="Unassembled WGS sequence"/>
</dbReference>
<dbReference type="EMBL" id="CAJOBI010339921">
    <property type="protein sequence ID" value="CAF5211419.1"/>
    <property type="molecule type" value="Genomic_DNA"/>
</dbReference>
<protein>
    <recommendedName>
        <fullName evidence="6">ABC-2 type transporter transmembrane domain-containing protein</fullName>
    </recommendedName>
</protein>
<gene>
    <name evidence="7" type="ORF">SMN809_LOCUS78472</name>
</gene>
<keyword evidence="4 5" id="KW-0472">Membrane</keyword>
<evidence type="ECO:0000256" key="3">
    <source>
        <dbReference type="ARBA" id="ARBA00022989"/>
    </source>
</evidence>
<feature type="non-terminal residue" evidence="7">
    <location>
        <position position="1"/>
    </location>
</feature>
<feature type="transmembrane region" description="Helical" evidence="5">
    <location>
        <begin position="98"/>
        <end position="116"/>
    </location>
</feature>
<feature type="domain" description="ABC-2 type transporter transmembrane" evidence="6">
    <location>
        <begin position="3"/>
        <end position="149"/>
    </location>
</feature>
<proteinExistence type="predicted"/>
<evidence type="ECO:0000256" key="2">
    <source>
        <dbReference type="ARBA" id="ARBA00022692"/>
    </source>
</evidence>
<evidence type="ECO:0000313" key="7">
    <source>
        <dbReference type="EMBL" id="CAF5211419.1"/>
    </source>
</evidence>
<feature type="transmembrane region" description="Helical" evidence="5">
    <location>
        <begin position="128"/>
        <end position="149"/>
    </location>
</feature>
<feature type="transmembrane region" description="Helical" evidence="5">
    <location>
        <begin position="23"/>
        <end position="44"/>
    </location>
</feature>
<dbReference type="Pfam" id="PF01061">
    <property type="entry name" value="ABC2_membrane"/>
    <property type="match status" value="1"/>
</dbReference>
<reference evidence="7" key="1">
    <citation type="submission" date="2021-02" db="EMBL/GenBank/DDBJ databases">
        <authorList>
            <person name="Nowell W R."/>
        </authorList>
    </citation>
    <scope>NUCLEOTIDE SEQUENCE</scope>
</reference>
<evidence type="ECO:0000256" key="1">
    <source>
        <dbReference type="ARBA" id="ARBA00004141"/>
    </source>
</evidence>
<organism evidence="7 8">
    <name type="scientific">Rotaria magnacalcarata</name>
    <dbReference type="NCBI Taxonomy" id="392030"/>
    <lineage>
        <taxon>Eukaryota</taxon>
        <taxon>Metazoa</taxon>
        <taxon>Spiralia</taxon>
        <taxon>Gnathifera</taxon>
        <taxon>Rotifera</taxon>
        <taxon>Eurotatoria</taxon>
        <taxon>Bdelloidea</taxon>
        <taxon>Philodinida</taxon>
        <taxon>Philodinidae</taxon>
        <taxon>Rotaria</taxon>
    </lineage>
</organism>
<evidence type="ECO:0000256" key="5">
    <source>
        <dbReference type="SAM" id="Phobius"/>
    </source>
</evidence>
<feature type="non-terminal residue" evidence="7">
    <location>
        <position position="260"/>
    </location>
</feature>
<comment type="caution">
    <text evidence="7">The sequence shown here is derived from an EMBL/GenBank/DDBJ whole genome shotgun (WGS) entry which is preliminary data.</text>
</comment>
<dbReference type="AlphaFoldDB" id="A0A8S3J727"/>